<dbReference type="STRING" id="1379870.SD10_20320"/>
<dbReference type="KEGG" id="srd:SD10_20320"/>
<dbReference type="InterPro" id="IPR000014">
    <property type="entry name" value="PAS"/>
</dbReference>
<dbReference type="PANTHER" id="PTHR43304">
    <property type="entry name" value="PHYTOCHROME-LIKE PROTEIN CPH1"/>
    <property type="match status" value="1"/>
</dbReference>
<dbReference type="InterPro" id="IPR005467">
    <property type="entry name" value="His_kinase_dom"/>
</dbReference>
<dbReference type="SMART" id="SM00387">
    <property type="entry name" value="HATPase_c"/>
    <property type="match status" value="1"/>
</dbReference>
<dbReference type="Pfam" id="PF08447">
    <property type="entry name" value="PAS_3"/>
    <property type="match status" value="1"/>
</dbReference>
<dbReference type="EMBL" id="CP010429">
    <property type="protein sequence ID" value="AKD56905.1"/>
    <property type="molecule type" value="Genomic_DNA"/>
</dbReference>
<dbReference type="Gene3D" id="2.10.70.100">
    <property type="match status" value="2"/>
</dbReference>
<evidence type="ECO:0000256" key="6">
    <source>
        <dbReference type="SAM" id="Coils"/>
    </source>
</evidence>
<evidence type="ECO:0000256" key="2">
    <source>
        <dbReference type="ARBA" id="ARBA00012438"/>
    </source>
</evidence>
<name>A0A0E3ZX27_9BACT</name>
<dbReference type="Gene3D" id="3.30.565.10">
    <property type="entry name" value="Histidine kinase-like ATPase, C-terminal domain"/>
    <property type="match status" value="1"/>
</dbReference>
<dbReference type="InterPro" id="IPR004358">
    <property type="entry name" value="Sig_transdc_His_kin-like_C"/>
</dbReference>
<evidence type="ECO:0000313" key="11">
    <source>
        <dbReference type="Proteomes" id="UP000033054"/>
    </source>
</evidence>
<dbReference type="CDD" id="cd00130">
    <property type="entry name" value="PAS"/>
    <property type="match status" value="1"/>
</dbReference>
<evidence type="ECO:0000313" key="10">
    <source>
        <dbReference type="EMBL" id="AKD56905.1"/>
    </source>
</evidence>
<dbReference type="AlphaFoldDB" id="A0A0E3ZX27"/>
<feature type="domain" description="PAS" evidence="8">
    <location>
        <begin position="16"/>
        <end position="87"/>
    </location>
</feature>
<gene>
    <name evidence="10" type="ORF">SD10_20320</name>
</gene>
<dbReference type="OrthoDB" id="9766459at2"/>
<protein>
    <recommendedName>
        <fullName evidence="2">histidine kinase</fullName>
        <ecNumber evidence="2">2.7.13.3</ecNumber>
    </recommendedName>
</protein>
<dbReference type="SMART" id="SM00086">
    <property type="entry name" value="PAC"/>
    <property type="match status" value="3"/>
</dbReference>
<dbReference type="PROSITE" id="PS50113">
    <property type="entry name" value="PAC"/>
    <property type="match status" value="3"/>
</dbReference>
<keyword evidence="6" id="KW-0175">Coiled coil</keyword>
<dbReference type="InterPro" id="IPR013655">
    <property type="entry name" value="PAS_fold_3"/>
</dbReference>
<dbReference type="InterPro" id="IPR035965">
    <property type="entry name" value="PAS-like_dom_sf"/>
</dbReference>
<dbReference type="InterPro" id="IPR013656">
    <property type="entry name" value="PAS_4"/>
</dbReference>
<accession>A0A0E3ZX27</accession>
<dbReference type="CDD" id="cd00082">
    <property type="entry name" value="HisKA"/>
    <property type="match status" value="1"/>
</dbReference>
<dbReference type="Pfam" id="PF02518">
    <property type="entry name" value="HATPase_c"/>
    <property type="match status" value="1"/>
</dbReference>
<evidence type="ECO:0000259" key="9">
    <source>
        <dbReference type="PROSITE" id="PS50113"/>
    </source>
</evidence>
<dbReference type="SMART" id="SM00388">
    <property type="entry name" value="HisKA"/>
    <property type="match status" value="1"/>
</dbReference>
<dbReference type="InterPro" id="IPR036890">
    <property type="entry name" value="HATPase_C_sf"/>
</dbReference>
<dbReference type="Pfam" id="PF08448">
    <property type="entry name" value="PAS_4"/>
    <property type="match status" value="1"/>
</dbReference>
<dbReference type="SMART" id="SM00091">
    <property type="entry name" value="PAS"/>
    <property type="match status" value="3"/>
</dbReference>
<evidence type="ECO:0000256" key="5">
    <source>
        <dbReference type="ARBA" id="ARBA00022777"/>
    </source>
</evidence>
<dbReference type="InterPro" id="IPR003661">
    <property type="entry name" value="HisK_dim/P_dom"/>
</dbReference>
<proteinExistence type="predicted"/>
<dbReference type="PRINTS" id="PR00344">
    <property type="entry name" value="BCTRLSENSOR"/>
</dbReference>
<dbReference type="InterPro" id="IPR001610">
    <property type="entry name" value="PAC"/>
</dbReference>
<dbReference type="PATRIC" id="fig|1379870.5.peg.4376"/>
<dbReference type="SUPFAM" id="SSF47384">
    <property type="entry name" value="Homodimeric domain of signal transducing histidine kinase"/>
    <property type="match status" value="1"/>
</dbReference>
<dbReference type="InterPro" id="IPR003594">
    <property type="entry name" value="HATPase_dom"/>
</dbReference>
<keyword evidence="11" id="KW-1185">Reference proteome</keyword>
<dbReference type="InterPro" id="IPR052162">
    <property type="entry name" value="Sensor_kinase/Photoreceptor"/>
</dbReference>
<dbReference type="PANTHER" id="PTHR43304:SF1">
    <property type="entry name" value="PAC DOMAIN-CONTAINING PROTEIN"/>
    <property type="match status" value="1"/>
</dbReference>
<dbReference type="NCBIfam" id="TIGR00229">
    <property type="entry name" value="sensory_box"/>
    <property type="match status" value="2"/>
</dbReference>
<dbReference type="RefSeq" id="WP_046576310.1">
    <property type="nucleotide sequence ID" value="NZ_CP010429.1"/>
</dbReference>
<organism evidence="10 11">
    <name type="scientific">Spirosoma radiotolerans</name>
    <dbReference type="NCBI Taxonomy" id="1379870"/>
    <lineage>
        <taxon>Bacteria</taxon>
        <taxon>Pseudomonadati</taxon>
        <taxon>Bacteroidota</taxon>
        <taxon>Cytophagia</taxon>
        <taxon>Cytophagales</taxon>
        <taxon>Cytophagaceae</taxon>
        <taxon>Spirosoma</taxon>
    </lineage>
</organism>
<evidence type="ECO:0000256" key="1">
    <source>
        <dbReference type="ARBA" id="ARBA00000085"/>
    </source>
</evidence>
<feature type="domain" description="PAC" evidence="9">
    <location>
        <begin position="351"/>
        <end position="404"/>
    </location>
</feature>
<keyword evidence="3" id="KW-0597">Phosphoprotein</keyword>
<feature type="domain" description="PAC" evidence="9">
    <location>
        <begin position="92"/>
        <end position="145"/>
    </location>
</feature>
<dbReference type="Pfam" id="PF00512">
    <property type="entry name" value="HisKA"/>
    <property type="match status" value="1"/>
</dbReference>
<evidence type="ECO:0000256" key="4">
    <source>
        <dbReference type="ARBA" id="ARBA00022679"/>
    </source>
</evidence>
<dbReference type="Gene3D" id="3.30.450.20">
    <property type="entry name" value="PAS domain"/>
    <property type="match status" value="3"/>
</dbReference>
<keyword evidence="5" id="KW-0418">Kinase</keyword>
<dbReference type="EC" id="2.7.13.3" evidence="2"/>
<dbReference type="SUPFAM" id="SSF55874">
    <property type="entry name" value="ATPase domain of HSP90 chaperone/DNA topoisomerase II/histidine kinase"/>
    <property type="match status" value="1"/>
</dbReference>
<evidence type="ECO:0000259" key="7">
    <source>
        <dbReference type="PROSITE" id="PS50109"/>
    </source>
</evidence>
<dbReference type="Proteomes" id="UP000033054">
    <property type="component" value="Chromosome"/>
</dbReference>
<dbReference type="SUPFAM" id="SSF55785">
    <property type="entry name" value="PYP-like sensor domain (PAS domain)"/>
    <property type="match status" value="3"/>
</dbReference>
<dbReference type="HOGENOM" id="CLU_000445_114_71_10"/>
<dbReference type="GO" id="GO:0000155">
    <property type="term" value="F:phosphorelay sensor kinase activity"/>
    <property type="evidence" value="ECO:0007669"/>
    <property type="project" value="InterPro"/>
</dbReference>
<feature type="domain" description="Histidine kinase" evidence="7">
    <location>
        <begin position="468"/>
        <end position="695"/>
    </location>
</feature>
<dbReference type="PROSITE" id="PS50112">
    <property type="entry name" value="PAS"/>
    <property type="match status" value="1"/>
</dbReference>
<dbReference type="InterPro" id="IPR036097">
    <property type="entry name" value="HisK_dim/P_sf"/>
</dbReference>
<reference evidence="10 11" key="1">
    <citation type="journal article" date="2014" name="Curr. Microbiol.">
        <title>Spirosoma radiotolerans sp. nov., a gamma-radiation-resistant bacterium isolated from gamma ray-irradiated soil.</title>
        <authorList>
            <person name="Lee J.J."/>
            <person name="Srinivasan S."/>
            <person name="Lim S."/>
            <person name="Joe M."/>
            <person name="Im S."/>
            <person name="Bae S.I."/>
            <person name="Park K.R."/>
            <person name="Han J.H."/>
            <person name="Park S.H."/>
            <person name="Joo B.M."/>
            <person name="Park S.J."/>
            <person name="Kim M.K."/>
        </authorList>
    </citation>
    <scope>NUCLEOTIDE SEQUENCE [LARGE SCALE GENOMIC DNA]</scope>
    <source>
        <strain evidence="10 11">DG5A</strain>
    </source>
</reference>
<dbReference type="InterPro" id="IPR000700">
    <property type="entry name" value="PAS-assoc_C"/>
</dbReference>
<feature type="coiled-coil region" evidence="6">
    <location>
        <begin position="399"/>
        <end position="451"/>
    </location>
</feature>
<comment type="catalytic activity">
    <reaction evidence="1">
        <text>ATP + protein L-histidine = ADP + protein N-phospho-L-histidine.</text>
        <dbReference type="EC" id="2.7.13.3"/>
    </reaction>
</comment>
<evidence type="ECO:0000259" key="8">
    <source>
        <dbReference type="PROSITE" id="PS50112"/>
    </source>
</evidence>
<feature type="domain" description="PAC" evidence="9">
    <location>
        <begin position="222"/>
        <end position="275"/>
    </location>
</feature>
<keyword evidence="4" id="KW-0808">Transferase</keyword>
<evidence type="ECO:0000256" key="3">
    <source>
        <dbReference type="ARBA" id="ARBA00022553"/>
    </source>
</evidence>
<dbReference type="PROSITE" id="PS50109">
    <property type="entry name" value="HIS_KIN"/>
    <property type="match status" value="1"/>
</dbReference>
<dbReference type="Gene3D" id="1.10.287.130">
    <property type="match status" value="1"/>
</dbReference>
<sequence>MTGEQKPYNQDKALNERLDVNFALKAARLGVWEVDPATSIVHWDERCQELYGMAQSNQILYDQAVRHIHPDDIDRVNQAVQLAIDPQGSGEYDVTYRTIGARDGRLRWVRFMGRSYANEAGEVFRFSGVAQDVTEDVLSRQRIELSEQRFRGLIKEAPFAIGVYATRELIIDMANDTMIKVWGKTPAVIGMKLAEALPELEGQPFIGLLEQVYDTNVAYQTDEQEVYLVVDGRLQSFWFTFTYQPLTNEEGNVYAILNMAVDVTDRVLANRRLINTEETLRGAIELAELATWSLDIETNTFSYSKRFMGWLGFTAETKTLDEALDTVPVEYRNMVAYTIDSVIQPGSSGRYENEHPIINRLTGQVRIIHTQAQLFYNEKGTPITLSGSAQDVTEQRRLQLALEQQVRERTEELEITNEELAATIEELAATNEELAATNEELTEANQGLAESNQHLTRSNQNLEQFAYIASHDLQEPLRKIQQFSDLLKTRYAFSSSGDELVYLERMQVAASRMSLLIKDLLAFSRISTSPAPAARVSLSRVVGEALENLSVAIDETNAQIEIDPLPTVLGDASQLGQLFQNLFSNALKFRRQDVSPQIRVHVGVVQLEDLPAGVKPTRQTAAYHSIEITDNGIGFDEKYADRIFQVFQRLHGRNEFAGTGVGLAICQKVVTNHGGAISAMSQPGFGAKFSIYLPV</sequence>